<gene>
    <name evidence="4" type="ORF">HINF_LOCUS23646</name>
    <name evidence="3" type="ORF">HINF_LOCUS36257</name>
</gene>
<dbReference type="Gene3D" id="3.40.50.300">
    <property type="entry name" value="P-loop containing nucleotide triphosphate hydrolases"/>
    <property type="match status" value="1"/>
</dbReference>
<keyword evidence="2" id="KW-0342">GTP-binding</keyword>
<dbReference type="AlphaFoldDB" id="A0AA86UF29"/>
<dbReference type="InterPro" id="IPR027417">
    <property type="entry name" value="P-loop_NTPase"/>
</dbReference>
<keyword evidence="5" id="KW-1185">Reference proteome</keyword>
<dbReference type="Proteomes" id="UP001642409">
    <property type="component" value="Unassembled WGS sequence"/>
</dbReference>
<dbReference type="SUPFAM" id="SSF52540">
    <property type="entry name" value="P-loop containing nucleoside triphosphate hydrolases"/>
    <property type="match status" value="1"/>
</dbReference>
<proteinExistence type="predicted"/>
<reference evidence="3" key="1">
    <citation type="submission" date="2023-06" db="EMBL/GenBank/DDBJ databases">
        <authorList>
            <person name="Kurt Z."/>
        </authorList>
    </citation>
    <scope>NUCLEOTIDE SEQUENCE</scope>
</reference>
<evidence type="ECO:0000313" key="5">
    <source>
        <dbReference type="Proteomes" id="UP001642409"/>
    </source>
</evidence>
<protein>
    <submittedName>
        <fullName evidence="3">ADP-ribosylation factor-like protein</fullName>
    </submittedName>
    <submittedName>
        <fullName evidence="4">ADP-ribosylation_factor-like protein</fullName>
    </submittedName>
</protein>
<keyword evidence="1" id="KW-0547">Nucleotide-binding</keyword>
<reference evidence="4 5" key="2">
    <citation type="submission" date="2024-07" db="EMBL/GenBank/DDBJ databases">
        <authorList>
            <person name="Akdeniz Z."/>
        </authorList>
    </citation>
    <scope>NUCLEOTIDE SEQUENCE [LARGE SCALE GENOMIC DNA]</scope>
</reference>
<evidence type="ECO:0000256" key="1">
    <source>
        <dbReference type="ARBA" id="ARBA00022741"/>
    </source>
</evidence>
<evidence type="ECO:0000256" key="2">
    <source>
        <dbReference type="ARBA" id="ARBA00023134"/>
    </source>
</evidence>
<dbReference type="GO" id="GO:0005525">
    <property type="term" value="F:GTP binding"/>
    <property type="evidence" value="ECO:0007669"/>
    <property type="project" value="UniProtKB-KW"/>
</dbReference>
<name>A0AA86UF29_9EUKA</name>
<sequence length="154" mass="17784">MKYRRPTLQILEKQNCLVVGMSKSGREYIVDVLQQQRNFKNMNVISFTLYKTMNLSIYRSIYQSQIPLVFVVDSTNISSENKLYLSQLITILKEKSKLLIVATKIDQENSLSKEEISDLLNLDSYKGIFKILKYSGVKSLNEGIKWVLHVGNNL</sequence>
<accession>A0AA86UF29</accession>
<evidence type="ECO:0000313" key="4">
    <source>
        <dbReference type="EMBL" id="CAL6013152.1"/>
    </source>
</evidence>
<dbReference type="InterPro" id="IPR006689">
    <property type="entry name" value="Small_GTPase_ARF/SAR"/>
</dbReference>
<organism evidence="3">
    <name type="scientific">Hexamita inflata</name>
    <dbReference type="NCBI Taxonomy" id="28002"/>
    <lineage>
        <taxon>Eukaryota</taxon>
        <taxon>Metamonada</taxon>
        <taxon>Diplomonadida</taxon>
        <taxon>Hexamitidae</taxon>
        <taxon>Hexamitinae</taxon>
        <taxon>Hexamita</taxon>
    </lineage>
</organism>
<comment type="caution">
    <text evidence="3">The sequence shown here is derived from an EMBL/GenBank/DDBJ whole genome shotgun (WGS) entry which is preliminary data.</text>
</comment>
<dbReference type="GO" id="GO:0003924">
    <property type="term" value="F:GTPase activity"/>
    <property type="evidence" value="ECO:0007669"/>
    <property type="project" value="InterPro"/>
</dbReference>
<evidence type="ECO:0000313" key="3">
    <source>
        <dbReference type="EMBL" id="CAI9948612.1"/>
    </source>
</evidence>
<dbReference type="Pfam" id="PF00025">
    <property type="entry name" value="Arf"/>
    <property type="match status" value="1"/>
</dbReference>
<dbReference type="EMBL" id="CAXDID020000068">
    <property type="protein sequence ID" value="CAL6013152.1"/>
    <property type="molecule type" value="Genomic_DNA"/>
</dbReference>
<dbReference type="EMBL" id="CATOUU010000790">
    <property type="protein sequence ID" value="CAI9948612.1"/>
    <property type="molecule type" value="Genomic_DNA"/>
</dbReference>